<evidence type="ECO:0000256" key="5">
    <source>
        <dbReference type="ARBA" id="ARBA00022801"/>
    </source>
</evidence>
<proteinExistence type="inferred from homology"/>
<dbReference type="EC" id="3.1.3.71" evidence="3"/>
<dbReference type="OrthoDB" id="4913at2"/>
<dbReference type="Proteomes" id="UP000319817">
    <property type="component" value="Chromosome"/>
</dbReference>
<accession>A0A517NN27</accession>
<dbReference type="GO" id="GO:0050532">
    <property type="term" value="F:2-phosphosulfolactate phosphatase activity"/>
    <property type="evidence" value="ECO:0007669"/>
    <property type="project" value="UniProtKB-EC"/>
</dbReference>
<dbReference type="PANTHER" id="PTHR37311:SF1">
    <property type="entry name" value="2-PHOSPHOSULFOLACTATE PHOSPHATASE-RELATED"/>
    <property type="match status" value="1"/>
</dbReference>
<evidence type="ECO:0000313" key="9">
    <source>
        <dbReference type="Proteomes" id="UP000319817"/>
    </source>
</evidence>
<comment type="similarity">
    <text evidence="2">Belongs to the ComB family.</text>
</comment>
<evidence type="ECO:0000256" key="7">
    <source>
        <dbReference type="ARBA" id="ARBA00033711"/>
    </source>
</evidence>
<dbReference type="PANTHER" id="PTHR37311">
    <property type="entry name" value="2-PHOSPHOSULFOLACTATE PHOSPHATASE-RELATED"/>
    <property type="match status" value="1"/>
</dbReference>
<organism evidence="8 9">
    <name type="scientific">Stieleria marina</name>
    <dbReference type="NCBI Taxonomy" id="1930275"/>
    <lineage>
        <taxon>Bacteria</taxon>
        <taxon>Pseudomonadati</taxon>
        <taxon>Planctomycetota</taxon>
        <taxon>Planctomycetia</taxon>
        <taxon>Pirellulales</taxon>
        <taxon>Pirellulaceae</taxon>
        <taxon>Stieleria</taxon>
    </lineage>
</organism>
<dbReference type="RefSeq" id="WP_145416062.1">
    <property type="nucleotide sequence ID" value="NZ_CP036526.1"/>
</dbReference>
<dbReference type="AlphaFoldDB" id="A0A517NN27"/>
<keyword evidence="5 8" id="KW-0378">Hydrolase</keyword>
<protein>
    <recommendedName>
        <fullName evidence="4">Probable 2-phosphosulfolactate phosphatase</fullName>
        <ecNumber evidence="3">3.1.3.71</ecNumber>
    </recommendedName>
</protein>
<dbReference type="Pfam" id="PF04029">
    <property type="entry name" value="2-ph_phosp"/>
    <property type="match status" value="1"/>
</dbReference>
<reference evidence="8 9" key="1">
    <citation type="submission" date="2019-02" db="EMBL/GenBank/DDBJ databases">
        <title>Deep-cultivation of Planctomycetes and their phenomic and genomic characterization uncovers novel biology.</title>
        <authorList>
            <person name="Wiegand S."/>
            <person name="Jogler M."/>
            <person name="Boedeker C."/>
            <person name="Pinto D."/>
            <person name="Vollmers J."/>
            <person name="Rivas-Marin E."/>
            <person name="Kohn T."/>
            <person name="Peeters S.H."/>
            <person name="Heuer A."/>
            <person name="Rast P."/>
            <person name="Oberbeckmann S."/>
            <person name="Bunk B."/>
            <person name="Jeske O."/>
            <person name="Meyerdierks A."/>
            <person name="Storesund J.E."/>
            <person name="Kallscheuer N."/>
            <person name="Luecker S."/>
            <person name="Lage O.M."/>
            <person name="Pohl T."/>
            <person name="Merkel B.J."/>
            <person name="Hornburger P."/>
            <person name="Mueller R.-W."/>
            <person name="Bruemmer F."/>
            <person name="Labrenz M."/>
            <person name="Spormann A.M."/>
            <person name="Op den Camp H."/>
            <person name="Overmann J."/>
            <person name="Amann R."/>
            <person name="Jetten M.S.M."/>
            <person name="Mascher T."/>
            <person name="Medema M.H."/>
            <person name="Devos D.P."/>
            <person name="Kaster A.-K."/>
            <person name="Ovreas L."/>
            <person name="Rohde M."/>
            <person name="Galperin M.Y."/>
            <person name="Jogler C."/>
        </authorList>
    </citation>
    <scope>NUCLEOTIDE SEQUENCE [LARGE SCALE GENOMIC DNA]</scope>
    <source>
        <strain evidence="8 9">K23_9</strain>
    </source>
</reference>
<dbReference type="GO" id="GO:0050545">
    <property type="term" value="F:sulfopyruvate decarboxylase activity"/>
    <property type="evidence" value="ECO:0007669"/>
    <property type="project" value="TreeGrafter"/>
</dbReference>
<sequence>MQLTVSLLPSIRPVLSTTDVAVVIDVLRATSVMTTALANGAKEFLTCQSVDEARELAQTHDADVLLCGERHCKPIDGFDLGNSPAEYSSDVVQYRSLILTTTNGTFAIAAAQNARAMVAASFLNLSAVLVRLRDADSVHLVCAGTNGEITAEDVLLAGAIVDRLFSEVNLELVGDDAILARELWTAWMGEGGSDQNERLTQRLAESQGGRNLIDVGYEADLARCAAIDLFDVVPERVATTPNTFGIL</sequence>
<keyword evidence="6" id="KW-0460">Magnesium</keyword>
<evidence type="ECO:0000256" key="4">
    <source>
        <dbReference type="ARBA" id="ARBA00021948"/>
    </source>
</evidence>
<comment type="catalytic activity">
    <reaction evidence="7">
        <text>(2R)-O-phospho-3-sulfolactate + H2O = (2R)-3-sulfolactate + phosphate</text>
        <dbReference type="Rhea" id="RHEA:23416"/>
        <dbReference type="ChEBI" id="CHEBI:15377"/>
        <dbReference type="ChEBI" id="CHEBI:15597"/>
        <dbReference type="ChEBI" id="CHEBI:43474"/>
        <dbReference type="ChEBI" id="CHEBI:58738"/>
        <dbReference type="EC" id="3.1.3.71"/>
    </reaction>
</comment>
<dbReference type="EMBL" id="CP036526">
    <property type="protein sequence ID" value="QDT08535.1"/>
    <property type="molecule type" value="Genomic_DNA"/>
</dbReference>
<dbReference type="InterPro" id="IPR005238">
    <property type="entry name" value="ComB-like"/>
</dbReference>
<evidence type="ECO:0000256" key="2">
    <source>
        <dbReference type="ARBA" id="ARBA00009997"/>
    </source>
</evidence>
<evidence type="ECO:0000256" key="1">
    <source>
        <dbReference type="ARBA" id="ARBA00001946"/>
    </source>
</evidence>
<dbReference type="SUPFAM" id="SSF142823">
    <property type="entry name" value="ComB-like"/>
    <property type="match status" value="1"/>
</dbReference>
<evidence type="ECO:0000313" key="8">
    <source>
        <dbReference type="EMBL" id="QDT08535.1"/>
    </source>
</evidence>
<dbReference type="GO" id="GO:0000287">
    <property type="term" value="F:magnesium ion binding"/>
    <property type="evidence" value="ECO:0007669"/>
    <property type="project" value="InterPro"/>
</dbReference>
<dbReference type="FunFam" id="3.90.1560.10:FF:000001">
    <property type="entry name" value="Probable 2-phosphosulfolactate phosphatase"/>
    <property type="match status" value="1"/>
</dbReference>
<dbReference type="InterPro" id="IPR036702">
    <property type="entry name" value="ComB-like_sf"/>
</dbReference>
<name>A0A517NN27_9BACT</name>
<keyword evidence="9" id="KW-1185">Reference proteome</keyword>
<evidence type="ECO:0000256" key="6">
    <source>
        <dbReference type="ARBA" id="ARBA00022842"/>
    </source>
</evidence>
<dbReference type="Gene3D" id="3.90.1560.10">
    <property type="entry name" value="ComB-like"/>
    <property type="match status" value="1"/>
</dbReference>
<comment type="cofactor">
    <cofactor evidence="1">
        <name>Mg(2+)</name>
        <dbReference type="ChEBI" id="CHEBI:18420"/>
    </cofactor>
</comment>
<gene>
    <name evidence="8" type="primary">comB</name>
    <name evidence="8" type="ORF">K239x_04740</name>
</gene>
<evidence type="ECO:0000256" key="3">
    <source>
        <dbReference type="ARBA" id="ARBA00012953"/>
    </source>
</evidence>